<dbReference type="InterPro" id="IPR038966">
    <property type="entry name" value="TMA17"/>
</dbReference>
<proteinExistence type="predicted"/>
<organism evidence="3 4">
    <name type="scientific">Sporothrix epigloea</name>
    <dbReference type="NCBI Taxonomy" id="1892477"/>
    <lineage>
        <taxon>Eukaryota</taxon>
        <taxon>Fungi</taxon>
        <taxon>Dikarya</taxon>
        <taxon>Ascomycota</taxon>
        <taxon>Pezizomycotina</taxon>
        <taxon>Sordariomycetes</taxon>
        <taxon>Sordariomycetidae</taxon>
        <taxon>Ophiostomatales</taxon>
        <taxon>Ophiostomataceae</taxon>
        <taxon>Sporothrix</taxon>
    </lineage>
</organism>
<feature type="compositionally biased region" description="Polar residues" evidence="2">
    <location>
        <begin position="177"/>
        <end position="186"/>
    </location>
</feature>
<comment type="caution">
    <text evidence="3">The sequence shown here is derived from an EMBL/GenBank/DDBJ whole genome shotgun (WGS) entry which is preliminary data.</text>
</comment>
<dbReference type="EMBL" id="CAWUON010000015">
    <property type="protein sequence ID" value="CAK7265903.1"/>
    <property type="molecule type" value="Genomic_DNA"/>
</dbReference>
<gene>
    <name evidence="3" type="ORF">SEPCBS119000_001745</name>
</gene>
<dbReference type="PANTHER" id="PTHR40422:SF1">
    <property type="entry name" value="TRANSLATION MACHINERY-ASSOCIATED PROTEIN 17"/>
    <property type="match status" value="1"/>
</dbReference>
<accession>A0ABP0DE10</accession>
<evidence type="ECO:0000256" key="2">
    <source>
        <dbReference type="SAM" id="MobiDB-lite"/>
    </source>
</evidence>
<evidence type="ECO:0000313" key="4">
    <source>
        <dbReference type="Proteomes" id="UP001642502"/>
    </source>
</evidence>
<protein>
    <recommendedName>
        <fullName evidence="5">Secondary alcohol dehydrogenase</fullName>
    </recommendedName>
</protein>
<keyword evidence="1" id="KW-0175">Coiled coil</keyword>
<evidence type="ECO:0008006" key="5">
    <source>
        <dbReference type="Google" id="ProtNLM"/>
    </source>
</evidence>
<evidence type="ECO:0000256" key="1">
    <source>
        <dbReference type="SAM" id="Coils"/>
    </source>
</evidence>
<dbReference type="Proteomes" id="UP001642502">
    <property type="component" value="Unassembled WGS sequence"/>
</dbReference>
<evidence type="ECO:0000313" key="3">
    <source>
        <dbReference type="EMBL" id="CAK7265903.1"/>
    </source>
</evidence>
<keyword evidence="4" id="KW-1185">Reference proteome</keyword>
<feature type="region of interest" description="Disordered" evidence="2">
    <location>
        <begin position="110"/>
        <end position="186"/>
    </location>
</feature>
<reference evidence="3 4" key="1">
    <citation type="submission" date="2024-01" db="EMBL/GenBank/DDBJ databases">
        <authorList>
            <person name="Allen C."/>
            <person name="Tagirdzhanova G."/>
        </authorList>
    </citation>
    <scope>NUCLEOTIDE SEQUENCE [LARGE SCALE GENOMIC DNA]</scope>
    <source>
        <strain evidence="3 4">CBS 119000</strain>
    </source>
</reference>
<feature type="compositionally biased region" description="Basic and acidic residues" evidence="2">
    <location>
        <begin position="110"/>
        <end position="126"/>
    </location>
</feature>
<feature type="coiled-coil region" evidence="1">
    <location>
        <begin position="75"/>
        <end position="102"/>
    </location>
</feature>
<feature type="compositionally biased region" description="Low complexity" evidence="2">
    <location>
        <begin position="142"/>
        <end position="175"/>
    </location>
</feature>
<sequence length="242" mass="25697">MSSETLPISPARFAEAIKELSLSTLHLKVLEIRNDVAHLDYSNEQLLPYAKGNAAVLGATTADGSEEVVPDQDCIDAIKENLVVIERKLDQLKLVRAEVENRGVSWTEFQSKEEMEQQHAESEQRAARTGSALAAPHPPVQAPAASNEVAAATTNGQSSTTTSTPQAASSAAANPWTDGTFQTGNVRNGELHMDSVAGQSFAAHSGGSLTDEQLRLALNERLDLSGANGQNDEDNGDSGLHL</sequence>
<dbReference type="PANTHER" id="PTHR40422">
    <property type="entry name" value="TRANSLATION MACHINERY-ASSOCIATED PROTEIN 17"/>
    <property type="match status" value="1"/>
</dbReference>
<name>A0ABP0DE10_9PEZI</name>